<organism evidence="2 3">
    <name type="scientific">Pseudoalteromonas piscicida</name>
    <dbReference type="NCBI Taxonomy" id="43662"/>
    <lineage>
        <taxon>Bacteria</taxon>
        <taxon>Pseudomonadati</taxon>
        <taxon>Pseudomonadota</taxon>
        <taxon>Gammaproteobacteria</taxon>
        <taxon>Alteromonadales</taxon>
        <taxon>Pseudoalteromonadaceae</taxon>
        <taxon>Pseudoalteromonas</taxon>
    </lineage>
</organism>
<reference evidence="3" key="1">
    <citation type="journal article" date="2019" name="Genome Announc.">
        <title>Draft Genome Sequence of Pseudoalteromonas piscicida Strain 36Y ROTHPW, an Hypersaline Seawater Isolate from the South Coast of Sonora, Mexico.</title>
        <authorList>
            <person name="Sanchez-Diaz R."/>
            <person name="Molina-Garza Z.J."/>
            <person name="Cruz-Suarez L.E."/>
            <person name="Selvin J."/>
            <person name="Kiran G.S."/>
            <person name="Ibarra-Gamez J.C."/>
            <person name="Gomez-Gil B."/>
            <person name="Galaviz-Silva L."/>
        </authorList>
    </citation>
    <scope>NUCLEOTIDE SEQUENCE [LARGE SCALE GENOMIC DNA]</scope>
    <source>
        <strain evidence="3">36Y_RITHPW</strain>
    </source>
</reference>
<proteinExistence type="predicted"/>
<dbReference type="EMBL" id="NKHF01000050">
    <property type="protein sequence ID" value="PCK31629.1"/>
    <property type="molecule type" value="Genomic_DNA"/>
</dbReference>
<dbReference type="Proteomes" id="UP000228621">
    <property type="component" value="Unassembled WGS sequence"/>
</dbReference>
<evidence type="ECO:0000313" key="3">
    <source>
        <dbReference type="Proteomes" id="UP000228621"/>
    </source>
</evidence>
<accession>A0A2A5JQM3</accession>
<keyword evidence="3" id="KW-1185">Reference proteome</keyword>
<feature type="transmembrane region" description="Helical" evidence="1">
    <location>
        <begin position="85"/>
        <end position="106"/>
    </location>
</feature>
<comment type="caution">
    <text evidence="2">The sequence shown here is derived from an EMBL/GenBank/DDBJ whole genome shotgun (WGS) entry which is preliminary data.</text>
</comment>
<gene>
    <name evidence="2" type="ORF">CEX98_11330</name>
</gene>
<evidence type="ECO:0000256" key="1">
    <source>
        <dbReference type="SAM" id="Phobius"/>
    </source>
</evidence>
<keyword evidence="1" id="KW-0472">Membrane</keyword>
<protein>
    <submittedName>
        <fullName evidence="2">Uncharacterized protein</fullName>
    </submittedName>
</protein>
<keyword evidence="1" id="KW-1133">Transmembrane helix</keyword>
<evidence type="ECO:0000313" key="2">
    <source>
        <dbReference type="EMBL" id="PCK31629.1"/>
    </source>
</evidence>
<feature type="transmembrane region" description="Helical" evidence="1">
    <location>
        <begin position="42"/>
        <end position="65"/>
    </location>
</feature>
<keyword evidence="1" id="KW-0812">Transmembrane</keyword>
<dbReference type="AlphaFoldDB" id="A0A2A5JQM3"/>
<sequence length="107" mass="12590">MLKLLCIPLFCWLLSLIFIYVYQLPVPMVGMVNETDLTSPHFWWAATLSYLFYGLICFTIPLMMLIQYVISKSKWITNHKEQDKLLWCSAILLCFAWATLLSQLHLQ</sequence>
<name>A0A2A5JQM3_PSEO7</name>